<name>A0ABU1MAR0_9HYPH</name>
<feature type="region of interest" description="Disordered" evidence="1">
    <location>
        <begin position="166"/>
        <end position="206"/>
    </location>
</feature>
<feature type="region of interest" description="Disordered" evidence="1">
    <location>
        <begin position="1"/>
        <end position="78"/>
    </location>
</feature>
<feature type="compositionally biased region" description="Basic and acidic residues" evidence="1">
    <location>
        <begin position="46"/>
        <end position="58"/>
    </location>
</feature>
<reference evidence="3 4" key="1">
    <citation type="submission" date="2023-07" db="EMBL/GenBank/DDBJ databases">
        <title>Sorghum-associated microbial communities from plants grown in Nebraska, USA.</title>
        <authorList>
            <person name="Schachtman D."/>
        </authorList>
    </citation>
    <scope>NUCLEOTIDE SEQUENCE [LARGE SCALE GENOMIC DNA]</scope>
    <source>
        <strain evidence="3 4">DS1730</strain>
    </source>
</reference>
<evidence type="ECO:0000313" key="4">
    <source>
        <dbReference type="Proteomes" id="UP001184614"/>
    </source>
</evidence>
<evidence type="ECO:0000313" key="3">
    <source>
        <dbReference type="EMBL" id="MDR6433123.1"/>
    </source>
</evidence>
<feature type="region of interest" description="Disordered" evidence="1">
    <location>
        <begin position="343"/>
        <end position="434"/>
    </location>
</feature>
<feature type="compositionally biased region" description="Polar residues" evidence="1">
    <location>
        <begin position="375"/>
        <end position="388"/>
    </location>
</feature>
<evidence type="ECO:0000256" key="1">
    <source>
        <dbReference type="SAM" id="MobiDB-lite"/>
    </source>
</evidence>
<dbReference type="Pfam" id="PF02120">
    <property type="entry name" value="Flg_hook"/>
    <property type="match status" value="1"/>
</dbReference>
<feature type="compositionally biased region" description="Polar residues" evidence="1">
    <location>
        <begin position="12"/>
        <end position="29"/>
    </location>
</feature>
<feature type="domain" description="Flagellar hook-length control protein-like C-terminal" evidence="2">
    <location>
        <begin position="268"/>
        <end position="336"/>
    </location>
</feature>
<dbReference type="Gene3D" id="3.30.750.140">
    <property type="match status" value="1"/>
</dbReference>
<feature type="compositionally biased region" description="Acidic residues" evidence="1">
    <location>
        <begin position="59"/>
        <end position="68"/>
    </location>
</feature>
<feature type="compositionally biased region" description="Basic and acidic residues" evidence="1">
    <location>
        <begin position="402"/>
        <end position="414"/>
    </location>
</feature>
<dbReference type="EMBL" id="JAVDQT010000004">
    <property type="protein sequence ID" value="MDR6433123.1"/>
    <property type="molecule type" value="Genomic_DNA"/>
</dbReference>
<dbReference type="CDD" id="cd17470">
    <property type="entry name" value="T3SS_Flik_C"/>
    <property type="match status" value="1"/>
</dbReference>
<feature type="compositionally biased region" description="Polar residues" evidence="1">
    <location>
        <begin position="180"/>
        <end position="190"/>
    </location>
</feature>
<keyword evidence="4" id="KW-1185">Reference proteome</keyword>
<evidence type="ECO:0000259" key="2">
    <source>
        <dbReference type="Pfam" id="PF02120"/>
    </source>
</evidence>
<sequence length="434" mass="45064">MSMDILTGASGRVSSPTKSTAAQSGTIDTADQEISDPAKLFGTLLEKSDSKEPDRSEQNDEGEVEDSDIASPDSSRQPQTYFISQPLFSLTKDFSARADKAAALQAIGDSKTNALLAMHSGSDEGAGGVVIADGTIANMQDKAAASGMPSLAADFGKKSATAATTQNKTDAKLGSESAPDRTQVNGTVNDASPIEGMPAEHTDTPDNNSVAASFADGGNVSERMGVQPQPQASRAPVPLEVKSAPISPQAAVRIDDVQVISERSFGAVKTLQIRLDPVELGQVTARIRVVADTIEVHLIADKPHAAEALAADRSMIEKALKVAGVTDDSKITVSVAERGAVNVQQSSSNQNATQQQSNQSQGQQGQQGFGMQSGTDGRNGSQSGSQAQFLGGESRKNGHSAQQERGDYDARRGSSEAANEAGLVTNGRRNGLVV</sequence>
<dbReference type="InterPro" id="IPR038610">
    <property type="entry name" value="FliK-like_C_sf"/>
</dbReference>
<gene>
    <name evidence="3" type="ORF">J2782_002869</name>
</gene>
<feature type="compositionally biased region" description="Low complexity" evidence="1">
    <location>
        <begin position="344"/>
        <end position="374"/>
    </location>
</feature>
<comment type="caution">
    <text evidence="3">The sequence shown here is derived from an EMBL/GenBank/DDBJ whole genome shotgun (WGS) entry which is preliminary data.</text>
</comment>
<accession>A0ABU1MAR0</accession>
<dbReference type="InterPro" id="IPR021136">
    <property type="entry name" value="Flagellar_hook_control-like_C"/>
</dbReference>
<organism evidence="3 4">
    <name type="scientific">Brucella pseudogrignonensis</name>
    <dbReference type="NCBI Taxonomy" id="419475"/>
    <lineage>
        <taxon>Bacteria</taxon>
        <taxon>Pseudomonadati</taxon>
        <taxon>Pseudomonadota</taxon>
        <taxon>Alphaproteobacteria</taxon>
        <taxon>Hyphomicrobiales</taxon>
        <taxon>Brucellaceae</taxon>
        <taxon>Brucella/Ochrobactrum group</taxon>
        <taxon>Brucella</taxon>
    </lineage>
</organism>
<dbReference type="Proteomes" id="UP001184614">
    <property type="component" value="Unassembled WGS sequence"/>
</dbReference>
<protein>
    <submittedName>
        <fullName evidence="3">Chemotaxis protein MotD</fullName>
    </submittedName>
</protein>
<dbReference type="RefSeq" id="WP_310013621.1">
    <property type="nucleotide sequence ID" value="NZ_JAVDQT010000004.1"/>
</dbReference>
<proteinExistence type="predicted"/>